<dbReference type="AlphaFoldDB" id="A0A6S6T4A2"/>
<gene>
    <name evidence="2" type="ORF">HELGO_WM16068</name>
</gene>
<feature type="coiled-coil region" evidence="1">
    <location>
        <begin position="18"/>
        <end position="50"/>
    </location>
</feature>
<evidence type="ECO:0000256" key="1">
    <source>
        <dbReference type="SAM" id="Coils"/>
    </source>
</evidence>
<accession>A0A6S6T4A2</accession>
<dbReference type="EMBL" id="CACVAR010000201">
    <property type="protein sequence ID" value="CAA6810280.1"/>
    <property type="molecule type" value="Genomic_DNA"/>
</dbReference>
<proteinExistence type="predicted"/>
<organism evidence="2">
    <name type="scientific">uncultured Sulfurovum sp</name>
    <dbReference type="NCBI Taxonomy" id="269237"/>
    <lineage>
        <taxon>Bacteria</taxon>
        <taxon>Pseudomonadati</taxon>
        <taxon>Campylobacterota</taxon>
        <taxon>Epsilonproteobacteria</taxon>
        <taxon>Campylobacterales</taxon>
        <taxon>Sulfurovaceae</taxon>
        <taxon>Sulfurovum</taxon>
        <taxon>environmental samples</taxon>
    </lineage>
</organism>
<keyword evidence="1" id="KW-0175">Coiled coil</keyword>
<evidence type="ECO:0000313" key="2">
    <source>
        <dbReference type="EMBL" id="CAA6810280.1"/>
    </source>
</evidence>
<sequence>MKTQTTDNLTPRELYSRLQKLNNKIENLIIKNEKARYEEANRKLGEIKKA</sequence>
<name>A0A6S6T4A2_9BACT</name>
<protein>
    <submittedName>
        <fullName evidence="2">Uncharacterized protein</fullName>
    </submittedName>
</protein>
<reference evidence="2" key="1">
    <citation type="submission" date="2020-01" db="EMBL/GenBank/DDBJ databases">
        <authorList>
            <person name="Meier V. D."/>
            <person name="Meier V D."/>
        </authorList>
    </citation>
    <scope>NUCLEOTIDE SEQUENCE</scope>
    <source>
        <strain evidence="2">HLG_WM_MAG_03</strain>
    </source>
</reference>